<dbReference type="EMBL" id="BARV01038791">
    <property type="protein sequence ID" value="GAI51013.1"/>
    <property type="molecule type" value="Genomic_DNA"/>
</dbReference>
<proteinExistence type="predicted"/>
<name>X1P5A3_9ZZZZ</name>
<reference evidence="1" key="1">
    <citation type="journal article" date="2014" name="Front. Microbiol.">
        <title>High frequency of phylogenetically diverse reductive dehalogenase-homologous genes in deep subseafloor sedimentary metagenomes.</title>
        <authorList>
            <person name="Kawai M."/>
            <person name="Futagami T."/>
            <person name="Toyoda A."/>
            <person name="Takaki Y."/>
            <person name="Nishi S."/>
            <person name="Hori S."/>
            <person name="Arai W."/>
            <person name="Tsubouchi T."/>
            <person name="Morono Y."/>
            <person name="Uchiyama I."/>
            <person name="Ito T."/>
            <person name="Fujiyama A."/>
            <person name="Inagaki F."/>
            <person name="Takami H."/>
        </authorList>
    </citation>
    <scope>NUCLEOTIDE SEQUENCE</scope>
    <source>
        <strain evidence="1">Expedition CK06-06</strain>
    </source>
</reference>
<gene>
    <name evidence="1" type="ORF">S06H3_59656</name>
</gene>
<comment type="caution">
    <text evidence="1">The sequence shown here is derived from an EMBL/GenBank/DDBJ whole genome shotgun (WGS) entry which is preliminary data.</text>
</comment>
<organism evidence="1">
    <name type="scientific">marine sediment metagenome</name>
    <dbReference type="NCBI Taxonomy" id="412755"/>
    <lineage>
        <taxon>unclassified sequences</taxon>
        <taxon>metagenomes</taxon>
        <taxon>ecological metagenomes</taxon>
    </lineage>
</organism>
<feature type="non-terminal residue" evidence="1">
    <location>
        <position position="56"/>
    </location>
</feature>
<dbReference type="AlphaFoldDB" id="X1P5A3"/>
<evidence type="ECO:0000313" key="1">
    <source>
        <dbReference type="EMBL" id="GAI51013.1"/>
    </source>
</evidence>
<protein>
    <submittedName>
        <fullName evidence="1">Uncharacterized protein</fullName>
    </submittedName>
</protein>
<accession>X1P5A3</accession>
<sequence>MLEDVEVNKRHPSDVYAEREEELYKPRWDTWLKEVVLVLSRVRIGDDLDSDEAKRV</sequence>